<evidence type="ECO:0000313" key="3">
    <source>
        <dbReference type="EMBL" id="EDO15540.1"/>
    </source>
</evidence>
<protein>
    <recommendedName>
        <fullName evidence="2">Inositol polyphosphate-related phosphatase domain-containing protein</fullName>
    </recommendedName>
</protein>
<dbReference type="RefSeq" id="XP_001643398.1">
    <property type="nucleotide sequence ID" value="XM_001643348.1"/>
</dbReference>
<dbReference type="SUPFAM" id="SSF56219">
    <property type="entry name" value="DNase I-like"/>
    <property type="match status" value="1"/>
</dbReference>
<dbReference type="EMBL" id="DS480456">
    <property type="protein sequence ID" value="EDO15540.1"/>
    <property type="molecule type" value="Genomic_DNA"/>
</dbReference>
<dbReference type="Gene3D" id="3.60.10.10">
    <property type="entry name" value="Endonuclease/exonuclease/phosphatase"/>
    <property type="match status" value="1"/>
</dbReference>
<reference evidence="3 4" key="1">
    <citation type="journal article" date="2007" name="Proc. Natl. Acad. Sci. U.S.A.">
        <title>Independent sorting-out of thousands of duplicated gene pairs in two yeast species descended from a whole-genome duplication.</title>
        <authorList>
            <person name="Scannell D.R."/>
            <person name="Frank A.C."/>
            <person name="Conant G.C."/>
            <person name="Byrne K.P."/>
            <person name="Woolfit M."/>
            <person name="Wolfe K.H."/>
        </authorList>
    </citation>
    <scope>NUCLEOTIDE SEQUENCE [LARGE SCALE GENOMIC DNA]</scope>
    <source>
        <strain evidence="4">ATCC 22028 / DSM 70294 / BCRC 21397 / CBS 2163 / NBRC 10782 / NRRL Y-8283 / UCD 57-17</strain>
    </source>
</reference>
<dbReference type="PhylomeDB" id="A7TQE1"/>
<dbReference type="FunCoup" id="A7TQE1">
    <property type="interactions" value="106"/>
</dbReference>
<keyword evidence="1" id="KW-1133">Transmembrane helix</keyword>
<dbReference type="KEGG" id="vpo:Kpol_479p28"/>
<keyword evidence="1" id="KW-0812">Transmembrane</keyword>
<accession>A7TQE1</accession>
<gene>
    <name evidence="3" type="ORF">Kpol_479p28</name>
</gene>
<dbReference type="PANTHER" id="PTHR11200:SF275">
    <property type="entry name" value="LD06095P"/>
    <property type="match status" value="1"/>
</dbReference>
<organism evidence="4">
    <name type="scientific">Vanderwaltozyma polyspora (strain ATCC 22028 / DSM 70294 / BCRC 21397 / CBS 2163 / NBRC 10782 / NRRL Y-8283 / UCD 57-17)</name>
    <name type="common">Kluyveromyces polysporus</name>
    <dbReference type="NCBI Taxonomy" id="436907"/>
    <lineage>
        <taxon>Eukaryota</taxon>
        <taxon>Fungi</taxon>
        <taxon>Dikarya</taxon>
        <taxon>Ascomycota</taxon>
        <taxon>Saccharomycotina</taxon>
        <taxon>Saccharomycetes</taxon>
        <taxon>Saccharomycetales</taxon>
        <taxon>Saccharomycetaceae</taxon>
        <taxon>Vanderwaltozyma</taxon>
    </lineage>
</organism>
<dbReference type="OrthoDB" id="62798at2759"/>
<keyword evidence="4" id="KW-1185">Reference proteome</keyword>
<dbReference type="SMART" id="SM00128">
    <property type="entry name" value="IPPc"/>
    <property type="match status" value="1"/>
</dbReference>
<dbReference type="InterPro" id="IPR046985">
    <property type="entry name" value="IP5"/>
</dbReference>
<evidence type="ECO:0000313" key="4">
    <source>
        <dbReference type="Proteomes" id="UP000000267"/>
    </source>
</evidence>
<dbReference type="GO" id="GO:0004439">
    <property type="term" value="F:phosphatidylinositol-4,5-bisphosphate 5-phosphatase activity"/>
    <property type="evidence" value="ECO:0007669"/>
    <property type="project" value="TreeGrafter"/>
</dbReference>
<dbReference type="OMA" id="HRYPGWT"/>
<feature type="domain" description="Inositol polyphosphate-related phosphatase" evidence="2">
    <location>
        <begin position="3"/>
        <end position="324"/>
    </location>
</feature>
<dbReference type="Proteomes" id="UP000000267">
    <property type="component" value="Unassembled WGS sequence"/>
</dbReference>
<evidence type="ECO:0000256" key="1">
    <source>
        <dbReference type="SAM" id="Phobius"/>
    </source>
</evidence>
<dbReference type="InParanoid" id="A7TQE1"/>
<dbReference type="GeneID" id="5543620"/>
<dbReference type="Pfam" id="PF22669">
    <property type="entry name" value="Exo_endo_phos2"/>
    <property type="match status" value="1"/>
</dbReference>
<sequence length="380" mass="44254">MDSNWKIQITSFNCGKAFPHKERDSIEDISYKLIGDGIAQDMYIFGFQEFTKIWEGSFGRIVNSYLQVFALITLNLLHDKYPDKRYNISGLGSLGAIGIIIIVDDIIRVNRTKYAYCKKGILGSSLKGAVSTTITCSKNDREEETFSFICSHFNANEGETNMKCRIDDYNCILTEIDSQLRLTNFRNGHIFFFGDLNFRLNKFINGNEIEFNNDLIRQKLLENHDELNLLRKDSKIFQEFEEVPIKFPPTYKFLIPQAKEPFQENYYNLKRTSSWCDRILFLKYENPQITIQTDYKSIKRTKELVFTDHQPVTLMVNLPIGTTTNKLKILSTYEATFTKSVPLIGNVTDFIIGYTGWYINLEWYYLLLSLVILFIIIKLL</sequence>
<dbReference type="InterPro" id="IPR036691">
    <property type="entry name" value="Endo/exonu/phosph_ase_sf"/>
</dbReference>
<name>A7TQE1_VANPO</name>
<evidence type="ECO:0000259" key="2">
    <source>
        <dbReference type="SMART" id="SM00128"/>
    </source>
</evidence>
<dbReference type="HOGENOM" id="CLU_025224_2_0_1"/>
<feature type="transmembrane region" description="Helical" evidence="1">
    <location>
        <begin position="363"/>
        <end position="379"/>
    </location>
</feature>
<dbReference type="STRING" id="436907.A7TQE1"/>
<keyword evidence="1" id="KW-0472">Membrane</keyword>
<dbReference type="InterPro" id="IPR000300">
    <property type="entry name" value="IPPc"/>
</dbReference>
<dbReference type="eggNOG" id="KOG0565">
    <property type="taxonomic scope" value="Eukaryota"/>
</dbReference>
<dbReference type="AlphaFoldDB" id="A7TQE1"/>
<proteinExistence type="predicted"/>
<dbReference type="GO" id="GO:0046856">
    <property type="term" value="P:phosphatidylinositol dephosphorylation"/>
    <property type="evidence" value="ECO:0007669"/>
    <property type="project" value="InterPro"/>
</dbReference>
<dbReference type="PANTHER" id="PTHR11200">
    <property type="entry name" value="INOSITOL 5-PHOSPHATASE"/>
    <property type="match status" value="1"/>
</dbReference>